<protein>
    <submittedName>
        <fullName evidence="2">Uncharacterized protein</fullName>
    </submittedName>
</protein>
<organism evidence="2 3">
    <name type="scientific">Podila minutissima</name>
    <dbReference type="NCBI Taxonomy" id="64525"/>
    <lineage>
        <taxon>Eukaryota</taxon>
        <taxon>Fungi</taxon>
        <taxon>Fungi incertae sedis</taxon>
        <taxon>Mucoromycota</taxon>
        <taxon>Mortierellomycotina</taxon>
        <taxon>Mortierellomycetes</taxon>
        <taxon>Mortierellales</taxon>
        <taxon>Mortierellaceae</taxon>
        <taxon>Podila</taxon>
    </lineage>
</organism>
<evidence type="ECO:0000313" key="3">
    <source>
        <dbReference type="Proteomes" id="UP000696485"/>
    </source>
</evidence>
<dbReference type="EMBL" id="JAAAUY010000706">
    <property type="protein sequence ID" value="KAF9327051.1"/>
    <property type="molecule type" value="Genomic_DNA"/>
</dbReference>
<feature type="compositionally biased region" description="Polar residues" evidence="1">
    <location>
        <begin position="160"/>
        <end position="172"/>
    </location>
</feature>
<evidence type="ECO:0000256" key="1">
    <source>
        <dbReference type="SAM" id="MobiDB-lite"/>
    </source>
</evidence>
<evidence type="ECO:0000313" key="2">
    <source>
        <dbReference type="EMBL" id="KAF9327051.1"/>
    </source>
</evidence>
<feature type="compositionally biased region" description="Acidic residues" evidence="1">
    <location>
        <begin position="125"/>
        <end position="134"/>
    </location>
</feature>
<name>A0A9P5VJA4_9FUNG</name>
<sequence>MHEYQTFELRGEQELVRASCDEEGLPCVFLHSINSVFPNTRSIFSYGVQVPFSTDRWGQQKMPLRIPYFENRVLEVVTGDTGFEWSRDATATRIAAAVAAGISYSSSNTERNTVHTDPLPGILSDNDDDDDDNMSIDMIESDASSFGEVVSEDEEDEQEYTQPTSTSTSVRSTQDHVIVHSLERITLRPPPFNAPAIPEDQVLPSYELVDSGTIHLGTQAEHVVNVIPTILDDPAERHLVHSRIEFIRRISKKIIMQDYGSAECAHPPLFIILPENPLQWSPNILHNKMRLHFLCDRCMHEMSLYTGSNSPSSTNQRNIHAVGPGFEIRLDHYPDQQLFIKFGHYILNLLRMLQYGVYFDGYFVAAAFDRMVPPLMSGATAVAGKMDVQLFFKFKTNVERSIAFMEALLGDDYEDEQVEMISRLDTNDFRLLDQIVKRPPYAQAVGSTKLTATVDHDRDPSLTDCYQGGSGLYKVWSQAGCARWACENLYKHQHEALDKVFADRLKYLQASMNSHTRAAIVKATNDQILTTRIISVSKIRALFRIDLTLDWVFEKDQLNVVTDTLRHDATSVSSIALRFGKKVPSIVWKDGRHQQQIDGVVNLLKLQQMKHAILEGDVDLMTIPNIGTMDLSNLDVLCMIKTNNRPTPFTAPQSSQNGATHLPVVAPLPKAWTQDIYIPRLTSFLQSCGFLTEISLGFPDVVPGHIRILQTCITALTRLRRLDLFRVINSHSANSSGPVLRRLELSANFSASHTTRLHLSECKTVGDGKARLLESLEELLLDEGAYLEDLELRFIGFNDKHAHALEFGTRRVNGQHSCRLRRLVIHGNGLESRGASAFRRVIKRATRFRRMSDLDASAGYIPAPAQPEEGELSFGNMMVLPTLTHLELCSLDSVDDADWARLLSGLTPTRLITLDLQGVWLGDEAMAALARAHNQGPNDANSSSSPPLTPLERTSPTPPAFFSASASLELQTLRLSCSTLSCKGVAHLQGFLSRLIHLSTLSLRGFRRVSADDWRGIMGRIEFRWIETVEIVSSGVDDGCALYLGERLKAREQTLSSLTESDAPEVFLPPYSERPQSVRSTTSSSSMSSTTTSTSPSSTGRRDSFSSRLFSIGSMGSLTSTAMVASTTASTYRRSSSASSSNNKGKSESEAKRLPPRPRPNPSQKYLEIDLRYTDVSAKGLVQLRRALHGQAKKVVVRMRDDEEEEEEDDDDEGVWNVEEERMRQDHHQHQSSILFSAGLSSSAGAAAVAAAVNGGGGGGGRSSSSGSRSRSPSGAGLSQQQQPNRSSTFSKFKGAFSKNKK</sequence>
<feature type="compositionally biased region" description="Polar residues" evidence="1">
    <location>
        <begin position="935"/>
        <end position="946"/>
    </location>
</feature>
<reference evidence="2" key="1">
    <citation type="journal article" date="2020" name="Fungal Divers.">
        <title>Resolving the Mortierellaceae phylogeny through synthesis of multi-gene phylogenetics and phylogenomics.</title>
        <authorList>
            <person name="Vandepol N."/>
            <person name="Liber J."/>
            <person name="Desiro A."/>
            <person name="Na H."/>
            <person name="Kennedy M."/>
            <person name="Barry K."/>
            <person name="Grigoriev I.V."/>
            <person name="Miller A.N."/>
            <person name="O'Donnell K."/>
            <person name="Stajich J.E."/>
            <person name="Bonito G."/>
        </authorList>
    </citation>
    <scope>NUCLEOTIDE SEQUENCE</scope>
    <source>
        <strain evidence="2">NVP1</strain>
    </source>
</reference>
<dbReference type="SMART" id="SM00368">
    <property type="entry name" value="LRR_RI"/>
    <property type="match status" value="3"/>
</dbReference>
<dbReference type="Gene3D" id="3.80.10.10">
    <property type="entry name" value="Ribonuclease Inhibitor"/>
    <property type="match status" value="2"/>
</dbReference>
<feature type="region of interest" description="Disordered" evidence="1">
    <location>
        <begin position="108"/>
        <end position="173"/>
    </location>
</feature>
<gene>
    <name evidence="2" type="ORF">BG006_009601</name>
</gene>
<feature type="compositionally biased region" description="Low complexity" evidence="1">
    <location>
        <begin position="1263"/>
        <end position="1279"/>
    </location>
</feature>
<feature type="compositionally biased region" description="Polar residues" evidence="1">
    <location>
        <begin position="1280"/>
        <end position="1291"/>
    </location>
</feature>
<proteinExistence type="predicted"/>
<feature type="compositionally biased region" description="Basic and acidic residues" evidence="1">
    <location>
        <begin position="1219"/>
        <end position="1229"/>
    </location>
</feature>
<feature type="region of interest" description="Disordered" evidence="1">
    <location>
        <begin position="1131"/>
        <end position="1165"/>
    </location>
</feature>
<feature type="compositionally biased region" description="Acidic residues" evidence="1">
    <location>
        <begin position="150"/>
        <end position="159"/>
    </location>
</feature>
<dbReference type="Proteomes" id="UP000696485">
    <property type="component" value="Unassembled WGS sequence"/>
</dbReference>
<dbReference type="InterPro" id="IPR032675">
    <property type="entry name" value="LRR_dom_sf"/>
</dbReference>
<feature type="region of interest" description="Disordered" evidence="1">
    <location>
        <begin position="1251"/>
        <end position="1302"/>
    </location>
</feature>
<dbReference type="SUPFAM" id="SSF52047">
    <property type="entry name" value="RNI-like"/>
    <property type="match status" value="1"/>
</dbReference>
<comment type="caution">
    <text evidence="2">The sequence shown here is derived from an EMBL/GenBank/DDBJ whole genome shotgun (WGS) entry which is preliminary data.</text>
</comment>
<feature type="region of interest" description="Disordered" evidence="1">
    <location>
        <begin position="1065"/>
        <end position="1105"/>
    </location>
</feature>
<feature type="region of interest" description="Disordered" evidence="1">
    <location>
        <begin position="1191"/>
        <end position="1231"/>
    </location>
</feature>
<accession>A0A9P5VJA4</accession>
<feature type="region of interest" description="Disordered" evidence="1">
    <location>
        <begin position="933"/>
        <end position="956"/>
    </location>
</feature>
<keyword evidence="3" id="KW-1185">Reference proteome</keyword>
<feature type="compositionally biased region" description="Low complexity" evidence="1">
    <location>
        <begin position="1080"/>
        <end position="1099"/>
    </location>
</feature>
<feature type="compositionally biased region" description="Acidic residues" evidence="1">
    <location>
        <begin position="1202"/>
        <end position="1214"/>
    </location>
</feature>
<feature type="compositionally biased region" description="Low complexity" evidence="1">
    <location>
        <begin position="1131"/>
        <end position="1141"/>
    </location>
</feature>